<feature type="compositionally biased region" description="Basic and acidic residues" evidence="1">
    <location>
        <begin position="131"/>
        <end position="142"/>
    </location>
</feature>
<evidence type="ECO:0000256" key="1">
    <source>
        <dbReference type="SAM" id="MobiDB-lite"/>
    </source>
</evidence>
<gene>
    <name evidence="2" type="ORF">XYLVIOL_LOCUS6634</name>
</gene>
<name>A0ABP1NW02_XYLVO</name>
<dbReference type="Proteomes" id="UP001642520">
    <property type="component" value="Unassembled WGS sequence"/>
</dbReference>
<feature type="region of interest" description="Disordered" evidence="1">
    <location>
        <begin position="106"/>
        <end position="142"/>
    </location>
</feature>
<organism evidence="2 3">
    <name type="scientific">Xylocopa violacea</name>
    <name type="common">Violet carpenter bee</name>
    <name type="synonym">Apis violacea</name>
    <dbReference type="NCBI Taxonomy" id="135666"/>
    <lineage>
        <taxon>Eukaryota</taxon>
        <taxon>Metazoa</taxon>
        <taxon>Ecdysozoa</taxon>
        <taxon>Arthropoda</taxon>
        <taxon>Hexapoda</taxon>
        <taxon>Insecta</taxon>
        <taxon>Pterygota</taxon>
        <taxon>Neoptera</taxon>
        <taxon>Endopterygota</taxon>
        <taxon>Hymenoptera</taxon>
        <taxon>Apocrita</taxon>
        <taxon>Aculeata</taxon>
        <taxon>Apoidea</taxon>
        <taxon>Anthophila</taxon>
        <taxon>Apidae</taxon>
        <taxon>Xylocopa</taxon>
        <taxon>Xylocopa</taxon>
    </lineage>
</organism>
<proteinExistence type="predicted"/>
<protein>
    <submittedName>
        <fullName evidence="2">Uncharacterized protein</fullName>
    </submittedName>
</protein>
<sequence length="142" mass="16083">MENTRIIDGNDAQSNDPVVETDFNKDQNETSSELFHGNGLNPPILGVSYRVPDIPRRYIEPTILDTSLPYIPIYTHLKIHELKPIERPSTPPLLSELRLKCFKNDTESCKSSKATPSTGRTSRGRSSVTLKSRESRRSQKMQ</sequence>
<feature type="compositionally biased region" description="Low complexity" evidence="1">
    <location>
        <begin position="117"/>
        <end position="127"/>
    </location>
</feature>
<accession>A0ABP1NW02</accession>
<dbReference type="EMBL" id="CAXAJV020001293">
    <property type="protein sequence ID" value="CAL7944406.1"/>
    <property type="molecule type" value="Genomic_DNA"/>
</dbReference>
<evidence type="ECO:0000313" key="2">
    <source>
        <dbReference type="EMBL" id="CAL7944406.1"/>
    </source>
</evidence>
<keyword evidence="3" id="KW-1185">Reference proteome</keyword>
<comment type="caution">
    <text evidence="2">The sequence shown here is derived from an EMBL/GenBank/DDBJ whole genome shotgun (WGS) entry which is preliminary data.</text>
</comment>
<reference evidence="2 3" key="1">
    <citation type="submission" date="2024-08" db="EMBL/GenBank/DDBJ databases">
        <authorList>
            <person name="Will J Nash"/>
            <person name="Angela Man"/>
            <person name="Seanna McTaggart"/>
            <person name="Kendall Baker"/>
            <person name="Tom Barker"/>
            <person name="Leah Catchpole"/>
            <person name="Alex Durrant"/>
            <person name="Karim Gharbi"/>
            <person name="Naomi Irish"/>
            <person name="Gemy Kaithakottil"/>
            <person name="Debby Ku"/>
            <person name="Aaliyah Providence"/>
            <person name="Felix Shaw"/>
            <person name="David Swarbreck"/>
            <person name="Chris Watkins"/>
            <person name="Ann M. McCartney"/>
            <person name="Giulio Formenti"/>
            <person name="Alice Mouton"/>
            <person name="Noel Vella"/>
            <person name="Bjorn M von Reumont"/>
            <person name="Adriana Vella"/>
            <person name="Wilfried Haerty"/>
        </authorList>
    </citation>
    <scope>NUCLEOTIDE SEQUENCE [LARGE SCALE GENOMIC DNA]</scope>
</reference>
<evidence type="ECO:0000313" key="3">
    <source>
        <dbReference type="Proteomes" id="UP001642520"/>
    </source>
</evidence>